<sequence>MDKLDVLGLKAFISVAEQGSFRKAAESLNLTSTAVSRRVQKIEESLGVVLITRTTRQVTLTRLGAEFLPRAQEMLGAVEEIFSDLRNRGRYGERRITIACLATVASFHMPKILEQFAKVHPDVRVELLDVSATRILESIRNEKADFGISFVGADHYDLATDFLYSEPLVAWTARESALARRPSVTWAELRDYPLIAIAKLSGTRRVVEEALEAHGIDFEFDYEVQQLHTAVSLAGGGVGVAVLPRIAADEKLSNVVAVPVEGPKVSRSIGLLRRNDRPLSPLVNQLRSMILARFRSGQS</sequence>
<keyword evidence="4" id="KW-0804">Transcription</keyword>
<dbReference type="PANTHER" id="PTHR30419">
    <property type="entry name" value="HTH-TYPE TRANSCRIPTIONAL REGULATOR YBHD"/>
    <property type="match status" value="1"/>
</dbReference>
<evidence type="ECO:0000256" key="3">
    <source>
        <dbReference type="ARBA" id="ARBA00023125"/>
    </source>
</evidence>
<protein>
    <submittedName>
        <fullName evidence="6">LysR family transcriptional regulator</fullName>
    </submittedName>
</protein>
<proteinExistence type="inferred from homology"/>
<dbReference type="Pfam" id="PF03466">
    <property type="entry name" value="LysR_substrate"/>
    <property type="match status" value="1"/>
</dbReference>
<evidence type="ECO:0000313" key="7">
    <source>
        <dbReference type="Proteomes" id="UP001369958"/>
    </source>
</evidence>
<keyword evidence="2" id="KW-0805">Transcription regulation</keyword>
<reference evidence="6 7" key="1">
    <citation type="submission" date="2024-02" db="EMBL/GenBank/DDBJ databases">
        <title>Complete genome sequence of Pelagibacterium nitratireducens ZH15.</title>
        <authorList>
            <person name="Zhao L.H."/>
        </authorList>
    </citation>
    <scope>NUCLEOTIDE SEQUENCE [LARGE SCALE GENOMIC DNA]</scope>
    <source>
        <strain evidence="6 7">ZH15</strain>
    </source>
</reference>
<evidence type="ECO:0000313" key="6">
    <source>
        <dbReference type="EMBL" id="WWT32019.1"/>
    </source>
</evidence>
<dbReference type="PROSITE" id="PS50931">
    <property type="entry name" value="HTH_LYSR"/>
    <property type="match status" value="1"/>
</dbReference>
<evidence type="ECO:0000256" key="4">
    <source>
        <dbReference type="ARBA" id="ARBA00023163"/>
    </source>
</evidence>
<dbReference type="EMBL" id="CP146275">
    <property type="protein sequence ID" value="WWT32019.1"/>
    <property type="molecule type" value="Genomic_DNA"/>
</dbReference>
<dbReference type="InterPro" id="IPR036388">
    <property type="entry name" value="WH-like_DNA-bd_sf"/>
</dbReference>
<name>A0ABZ2I197_9HYPH</name>
<dbReference type="PRINTS" id="PR00039">
    <property type="entry name" value="HTHLYSR"/>
</dbReference>
<dbReference type="InterPro" id="IPR000847">
    <property type="entry name" value="LysR_HTH_N"/>
</dbReference>
<dbReference type="Gene3D" id="3.40.190.290">
    <property type="match status" value="1"/>
</dbReference>
<keyword evidence="7" id="KW-1185">Reference proteome</keyword>
<dbReference type="CDD" id="cd08440">
    <property type="entry name" value="PBP2_LTTR_like_4"/>
    <property type="match status" value="1"/>
</dbReference>
<dbReference type="PANTHER" id="PTHR30419:SF8">
    <property type="entry name" value="NITROGEN ASSIMILATION TRANSCRIPTIONAL ACTIVATOR-RELATED"/>
    <property type="match status" value="1"/>
</dbReference>
<dbReference type="Proteomes" id="UP001369958">
    <property type="component" value="Chromosome"/>
</dbReference>
<evidence type="ECO:0000256" key="1">
    <source>
        <dbReference type="ARBA" id="ARBA00009437"/>
    </source>
</evidence>
<dbReference type="Pfam" id="PF00126">
    <property type="entry name" value="HTH_1"/>
    <property type="match status" value="1"/>
</dbReference>
<organism evidence="6 7">
    <name type="scientific">Pelagibacterium nitratireducens</name>
    <dbReference type="NCBI Taxonomy" id="1046114"/>
    <lineage>
        <taxon>Bacteria</taxon>
        <taxon>Pseudomonadati</taxon>
        <taxon>Pseudomonadota</taxon>
        <taxon>Alphaproteobacteria</taxon>
        <taxon>Hyphomicrobiales</taxon>
        <taxon>Devosiaceae</taxon>
        <taxon>Pelagibacterium</taxon>
    </lineage>
</organism>
<dbReference type="InterPro" id="IPR036390">
    <property type="entry name" value="WH_DNA-bd_sf"/>
</dbReference>
<keyword evidence="3" id="KW-0238">DNA-binding</keyword>
<comment type="similarity">
    <text evidence="1">Belongs to the LysR transcriptional regulatory family.</text>
</comment>
<dbReference type="InterPro" id="IPR005119">
    <property type="entry name" value="LysR_subst-bd"/>
</dbReference>
<evidence type="ECO:0000259" key="5">
    <source>
        <dbReference type="PROSITE" id="PS50931"/>
    </source>
</evidence>
<feature type="domain" description="HTH lysR-type" evidence="5">
    <location>
        <begin position="9"/>
        <end position="61"/>
    </location>
</feature>
<dbReference type="SUPFAM" id="SSF53850">
    <property type="entry name" value="Periplasmic binding protein-like II"/>
    <property type="match status" value="1"/>
</dbReference>
<accession>A0ABZ2I197</accession>
<evidence type="ECO:0000256" key="2">
    <source>
        <dbReference type="ARBA" id="ARBA00023015"/>
    </source>
</evidence>
<dbReference type="Gene3D" id="1.10.10.10">
    <property type="entry name" value="Winged helix-like DNA-binding domain superfamily/Winged helix DNA-binding domain"/>
    <property type="match status" value="1"/>
</dbReference>
<dbReference type="InterPro" id="IPR050950">
    <property type="entry name" value="HTH-type_LysR_regulators"/>
</dbReference>
<gene>
    <name evidence="6" type="ORF">V6617_13495</name>
</gene>
<dbReference type="RefSeq" id="WP_338607484.1">
    <property type="nucleotide sequence ID" value="NZ_CP146275.1"/>
</dbReference>
<dbReference type="SUPFAM" id="SSF46785">
    <property type="entry name" value="Winged helix' DNA-binding domain"/>
    <property type="match status" value="1"/>
</dbReference>